<dbReference type="EMBL" id="CAJNOM010000014">
    <property type="protein sequence ID" value="CAF0796426.1"/>
    <property type="molecule type" value="Genomic_DNA"/>
</dbReference>
<sequence length="123" mass="13987">MWGILFNGLLATGNIFFNRGQNTTPDQRPISKWRTFCNFIFSTISTVGIPLIQSATENNTAYEFVNAALGSSTTNRNNNIDHHERQNSGISRLSRPNFRRRRHHGSGAVRIIRPTINIHIHQT</sequence>
<dbReference type="EMBL" id="CAJNOM010000015">
    <property type="protein sequence ID" value="CAF0800647.1"/>
    <property type="molecule type" value="Genomic_DNA"/>
</dbReference>
<evidence type="ECO:0000313" key="2">
    <source>
        <dbReference type="EMBL" id="CAF0729702.1"/>
    </source>
</evidence>
<dbReference type="OrthoDB" id="10015116at2759"/>
<dbReference type="AlphaFoldDB" id="A0A813SHJ7"/>
<gene>
    <name evidence="2" type="ORF">BJG266_LOCUS1093</name>
    <name evidence="3" type="ORF">QVE165_LOCUS3984</name>
    <name evidence="4" type="ORF">QVE165_LOCUS4202</name>
</gene>
<dbReference type="Proteomes" id="UP000663877">
    <property type="component" value="Unassembled WGS sequence"/>
</dbReference>
<organism evidence="3 5">
    <name type="scientific">Adineta steineri</name>
    <dbReference type="NCBI Taxonomy" id="433720"/>
    <lineage>
        <taxon>Eukaryota</taxon>
        <taxon>Metazoa</taxon>
        <taxon>Spiralia</taxon>
        <taxon>Gnathifera</taxon>
        <taxon>Rotifera</taxon>
        <taxon>Eurotatoria</taxon>
        <taxon>Bdelloidea</taxon>
        <taxon>Adinetida</taxon>
        <taxon>Adinetidae</taxon>
        <taxon>Adineta</taxon>
    </lineage>
</organism>
<dbReference type="EMBL" id="CAJNOI010000002">
    <property type="protein sequence ID" value="CAF0729702.1"/>
    <property type="molecule type" value="Genomic_DNA"/>
</dbReference>
<keyword evidence="5" id="KW-1185">Reference proteome</keyword>
<accession>A0A813SHJ7</accession>
<evidence type="ECO:0000313" key="3">
    <source>
        <dbReference type="EMBL" id="CAF0796426.1"/>
    </source>
</evidence>
<reference evidence="3" key="1">
    <citation type="submission" date="2021-02" db="EMBL/GenBank/DDBJ databases">
        <authorList>
            <person name="Nowell W R."/>
        </authorList>
    </citation>
    <scope>NUCLEOTIDE SEQUENCE</scope>
</reference>
<dbReference type="Proteomes" id="UP000663832">
    <property type="component" value="Unassembled WGS sequence"/>
</dbReference>
<name>A0A813SHJ7_9BILA</name>
<evidence type="ECO:0000313" key="4">
    <source>
        <dbReference type="EMBL" id="CAF0800647.1"/>
    </source>
</evidence>
<feature type="region of interest" description="Disordered" evidence="1">
    <location>
        <begin position="75"/>
        <end position="95"/>
    </location>
</feature>
<proteinExistence type="predicted"/>
<protein>
    <submittedName>
        <fullName evidence="3">Uncharacterized protein</fullName>
    </submittedName>
</protein>
<evidence type="ECO:0000256" key="1">
    <source>
        <dbReference type="SAM" id="MobiDB-lite"/>
    </source>
</evidence>
<comment type="caution">
    <text evidence="3">The sequence shown here is derived from an EMBL/GenBank/DDBJ whole genome shotgun (WGS) entry which is preliminary data.</text>
</comment>
<evidence type="ECO:0000313" key="5">
    <source>
        <dbReference type="Proteomes" id="UP000663832"/>
    </source>
</evidence>